<keyword evidence="12" id="KW-0325">Glycoprotein</keyword>
<evidence type="ECO:0000313" key="22">
    <source>
        <dbReference type="Proteomes" id="UP000008143"/>
    </source>
</evidence>
<feature type="signal peptide" evidence="19">
    <location>
        <begin position="1"/>
        <end position="17"/>
    </location>
</feature>
<keyword evidence="6" id="KW-0053">Apoptosis</keyword>
<comment type="subcellular location">
    <subcellularLocation>
        <location evidence="2">Lysosome</location>
    </subcellularLocation>
</comment>
<dbReference type="AlphaFoldDB" id="A4IHV3"/>
<dbReference type="GO" id="GO:0004531">
    <property type="term" value="F:deoxyribonuclease II activity"/>
    <property type="evidence" value="ECO:0000318"/>
    <property type="project" value="GO_Central"/>
</dbReference>
<evidence type="ECO:0000256" key="15">
    <source>
        <dbReference type="ARBA" id="ARBA00041393"/>
    </source>
</evidence>
<reference evidence="23 24" key="4">
    <citation type="submission" date="2025-04" db="UniProtKB">
        <authorList>
            <consortium name="RefSeq"/>
        </authorList>
    </citation>
    <scope>IDENTIFICATION</scope>
    <source>
        <strain evidence="23 24">Nigerian</strain>
        <tissue evidence="23 24">Liver and blood</tissue>
    </source>
</reference>
<keyword evidence="8 19" id="KW-0732">Signal</keyword>
<evidence type="ECO:0000256" key="11">
    <source>
        <dbReference type="ARBA" id="ARBA00023157"/>
    </source>
</evidence>
<evidence type="ECO:0000313" key="21">
    <source>
        <dbReference type="Ensembl" id="ENSXETP00000017372"/>
    </source>
</evidence>
<evidence type="ECO:0000256" key="4">
    <source>
        <dbReference type="ARBA" id="ARBA00012036"/>
    </source>
</evidence>
<dbReference type="RefSeq" id="XP_012808628.1">
    <property type="nucleotide sequence ID" value="XM_012953174.3"/>
</dbReference>
<keyword evidence="7" id="KW-0540">Nuclease</keyword>
<keyword evidence="5" id="KW-0217">Developmental protein</keyword>
<evidence type="ECO:0000313" key="24">
    <source>
        <dbReference type="RefSeq" id="XP_012808627.1"/>
    </source>
</evidence>
<dbReference type="Bgee" id="ENSXETG00000007923">
    <property type="expression patterns" value="Expressed in 2-cell stage embryo and 12 other cell types or tissues"/>
</dbReference>
<keyword evidence="10" id="KW-0378">Hydrolase</keyword>
<evidence type="ECO:0000256" key="8">
    <source>
        <dbReference type="ARBA" id="ARBA00022729"/>
    </source>
</evidence>
<name>A4IHV3_XENTR</name>
<evidence type="ECO:0000313" key="25">
    <source>
        <dbReference type="RefSeq" id="XP_012808628.1"/>
    </source>
</evidence>
<protein>
    <recommendedName>
        <fullName evidence="14">Deoxyribonuclease-2-alpha</fullName>
        <ecNumber evidence="4">3.1.22.1</ecNumber>
    </recommendedName>
    <alternativeName>
        <fullName evidence="15">Acid DNase</fullName>
    </alternativeName>
    <alternativeName>
        <fullName evidence="17">Deoxyribonuclease II alpha</fullName>
    </alternativeName>
    <alternativeName>
        <fullName evidence="16">Lysosomal DNase II</fullName>
    </alternativeName>
</protein>
<dbReference type="PaxDb" id="8364-ENSXETP00000017372"/>
<keyword evidence="13" id="KW-0458">Lysosome</keyword>
<reference evidence="21" key="3">
    <citation type="submission" date="2011-06" db="UniProtKB">
        <authorList>
            <consortium name="Ensembl"/>
        </authorList>
    </citation>
    <scope>IDENTIFICATION</scope>
</reference>
<dbReference type="GeneID" id="733868"/>
<dbReference type="Pfam" id="PF03265">
    <property type="entry name" value="DNase_II"/>
    <property type="match status" value="1"/>
</dbReference>
<dbReference type="Ensembl" id="ENSXETT00000017372">
    <property type="protein sequence ID" value="ENSXETP00000017372"/>
    <property type="gene ID" value="ENSXETG00000007923"/>
</dbReference>
<dbReference type="Reactome" id="R-XTR-432720">
    <property type="pathway name" value="Lysosome Vesicle Biogenesis"/>
</dbReference>
<comment type="similarity">
    <text evidence="3">Belongs to the DNase II family.</text>
</comment>
<dbReference type="eggNOG" id="KOG3825">
    <property type="taxonomic scope" value="Eukaryota"/>
</dbReference>
<evidence type="ECO:0000256" key="14">
    <source>
        <dbReference type="ARBA" id="ARBA00039868"/>
    </source>
</evidence>
<dbReference type="Proteomes" id="UP000008143">
    <property type="component" value="Chromosome 3"/>
</dbReference>
<dbReference type="OrthoDB" id="10261598at2759"/>
<dbReference type="PANTHER" id="PTHR10858">
    <property type="entry name" value="DEOXYRIBONUCLEASE II"/>
    <property type="match status" value="1"/>
</dbReference>
<evidence type="ECO:0000256" key="13">
    <source>
        <dbReference type="ARBA" id="ARBA00023228"/>
    </source>
</evidence>
<dbReference type="GeneTree" id="ENSGT00390000002634"/>
<dbReference type="EMBL" id="BC135708">
    <property type="protein sequence ID" value="AAI35709.1"/>
    <property type="molecule type" value="mRNA"/>
</dbReference>
<keyword evidence="9" id="KW-0255">Endonuclease</keyword>
<evidence type="ECO:0000313" key="26">
    <source>
        <dbReference type="Xenbase" id="XB-GENE-992625"/>
    </source>
</evidence>
<dbReference type="InterPro" id="IPR004947">
    <property type="entry name" value="DNase_II"/>
</dbReference>
<evidence type="ECO:0000256" key="7">
    <source>
        <dbReference type="ARBA" id="ARBA00022722"/>
    </source>
</evidence>
<dbReference type="DNASU" id="733868"/>
<dbReference type="GO" id="GO:0006309">
    <property type="term" value="P:apoptotic DNA fragmentation"/>
    <property type="evidence" value="ECO:0000318"/>
    <property type="project" value="GO_Central"/>
</dbReference>
<dbReference type="EC" id="3.1.22.1" evidence="4"/>
<dbReference type="AGR" id="Xenbase:XB-GENE-992625"/>
<keyword evidence="22" id="KW-1185">Reference proteome</keyword>
<gene>
    <name evidence="21 23 24 25 26" type="primary">dnase2</name>
    <name evidence="20" type="synonym">LOC733868</name>
</gene>
<dbReference type="CTD" id="1777"/>
<evidence type="ECO:0000256" key="1">
    <source>
        <dbReference type="ARBA" id="ARBA00000447"/>
    </source>
</evidence>
<evidence type="ECO:0000256" key="19">
    <source>
        <dbReference type="SAM" id="SignalP"/>
    </source>
</evidence>
<evidence type="ECO:0000256" key="12">
    <source>
        <dbReference type="ARBA" id="ARBA00023180"/>
    </source>
</evidence>
<evidence type="ECO:0000256" key="9">
    <source>
        <dbReference type="ARBA" id="ARBA00022759"/>
    </source>
</evidence>
<dbReference type="GO" id="GO:0005764">
    <property type="term" value="C:lysosome"/>
    <property type="evidence" value="ECO:0007669"/>
    <property type="project" value="UniProtKB-SubCell"/>
</dbReference>
<evidence type="ECO:0000256" key="10">
    <source>
        <dbReference type="ARBA" id="ARBA00022801"/>
    </source>
</evidence>
<evidence type="ECO:0000313" key="23">
    <source>
        <dbReference type="RefSeq" id="XP_012808626.1"/>
    </source>
</evidence>
<evidence type="ECO:0000256" key="5">
    <source>
        <dbReference type="ARBA" id="ARBA00022473"/>
    </source>
</evidence>
<reference evidence="20" key="1">
    <citation type="submission" date="2007-03" db="EMBL/GenBank/DDBJ databases">
        <authorList>
            <consortium name="NIH - Xenopus Gene Collection (XGC) project"/>
        </authorList>
    </citation>
    <scope>NUCLEOTIDE SEQUENCE [LARGE SCALE MRNA]</scope>
    <source>
        <tissue evidence="20">Whole embryo</tissue>
    </source>
</reference>
<dbReference type="RefSeq" id="XP_012808627.1">
    <property type="nucleotide sequence ID" value="XM_012953173.1"/>
</dbReference>
<dbReference type="PROSITE" id="PS51257">
    <property type="entry name" value="PROKAR_LIPOPROTEIN"/>
    <property type="match status" value="1"/>
</dbReference>
<organism evidence="20">
    <name type="scientific">Xenopus tropicalis</name>
    <name type="common">Western clawed frog</name>
    <name type="synonym">Silurana tropicalis</name>
    <dbReference type="NCBI Taxonomy" id="8364"/>
    <lineage>
        <taxon>Eukaryota</taxon>
        <taxon>Metazoa</taxon>
        <taxon>Chordata</taxon>
        <taxon>Craniata</taxon>
        <taxon>Vertebrata</taxon>
        <taxon>Euteleostomi</taxon>
        <taxon>Amphibia</taxon>
        <taxon>Batrachia</taxon>
        <taxon>Anura</taxon>
        <taxon>Pipoidea</taxon>
        <taxon>Pipidae</taxon>
        <taxon>Xenopodinae</taxon>
        <taxon>Xenopus</taxon>
        <taxon>Silurana</taxon>
    </lineage>
</organism>
<accession>A4IHV3</accession>
<evidence type="ECO:0000256" key="2">
    <source>
        <dbReference type="ARBA" id="ARBA00004371"/>
    </source>
</evidence>
<proteinExistence type="evidence at transcript level"/>
<comment type="catalytic activity">
    <reaction evidence="1">
        <text>Endonucleolytic cleavage to nucleoside 3'-phosphates and 3'-phosphooligonucleotide end-products.</text>
        <dbReference type="EC" id="3.1.22.1"/>
    </reaction>
</comment>
<comment type="function">
    <text evidence="18">Hydrolyzes DNA under acidic conditions with a preference for double-stranded DNA. Plays a major role in the clearance of nucleic acids generated through apoptosis, hence preventing autoinflammation. Necessary for proper fetal development and for definitive erythropoiesis in fetal liver and bone marrow, where it degrades nuclear DNA expelled from erythroid precursor cells.</text>
</comment>
<evidence type="ECO:0000256" key="16">
    <source>
        <dbReference type="ARBA" id="ARBA00041918"/>
    </source>
</evidence>
<evidence type="ECO:0000256" key="17">
    <source>
        <dbReference type="ARBA" id="ARBA00043033"/>
    </source>
</evidence>
<keyword evidence="11" id="KW-1015">Disulfide bond</keyword>
<dbReference type="RefSeq" id="XP_012808626.1">
    <property type="nucleotide sequence ID" value="XM_012953172.3"/>
</dbReference>
<reference evidence="21" key="2">
    <citation type="journal article" date="2010" name="Science">
        <title>The genome of the Western clawed frog Xenopus tropicalis.</title>
        <authorList>
            <person name="Hellsten U."/>
            <person name="Harland R.M."/>
            <person name="Gilchrist M.J."/>
            <person name="Hendrix D."/>
            <person name="Jurka J."/>
            <person name="Kapitonov V."/>
            <person name="Ovcharenko I."/>
            <person name="Putnam N.H."/>
            <person name="Shu S."/>
            <person name="Taher L."/>
            <person name="Blitz I.L."/>
            <person name="Blumberg B."/>
            <person name="Dichmann D.S."/>
            <person name="Dubchak I."/>
            <person name="Amaya E."/>
            <person name="Detter J.C."/>
            <person name="Fletcher R."/>
            <person name="Gerhard D.S."/>
            <person name="Goodstein D."/>
            <person name="Graves T."/>
            <person name="Grigoriev I.V."/>
            <person name="Grimwood J."/>
            <person name="Kawashima T."/>
            <person name="Lindquist E."/>
            <person name="Lucas S.M."/>
            <person name="Mead P.E."/>
            <person name="Mitros T."/>
            <person name="Ogino H."/>
            <person name="Ohta Y."/>
            <person name="Poliakov A.V."/>
            <person name="Pollet N."/>
            <person name="Robert J."/>
            <person name="Salamov A."/>
            <person name="Sater A.K."/>
            <person name="Schmutz J."/>
            <person name="Terry A."/>
            <person name="Vize P.D."/>
            <person name="Warren W.C."/>
            <person name="Wells D."/>
            <person name="Wills A."/>
            <person name="Wilson R.K."/>
            <person name="Zimmerman L.B."/>
            <person name="Zorn A.M."/>
            <person name="Grainger R."/>
            <person name="Grammer T."/>
            <person name="Khokha M.K."/>
            <person name="Richardson P.M."/>
            <person name="Rokhsar D.S."/>
        </authorList>
    </citation>
    <scope>NUCLEOTIDE SEQUENCE [LARGE SCALE GENOMIC DNA]</scope>
    <source>
        <strain evidence="21">Nigerian</strain>
    </source>
</reference>
<evidence type="ECO:0000256" key="18">
    <source>
        <dbReference type="ARBA" id="ARBA00045381"/>
    </source>
</evidence>
<dbReference type="PANTHER" id="PTHR10858:SF9">
    <property type="entry name" value="DEOXYRIBONUCLEASE-2-ALPHA"/>
    <property type="match status" value="1"/>
</dbReference>
<sequence>MLLRLLMHLILPLGSFAATSCYGDHGKQVDWFIVYKLPQLRNKGEEAGMTYVYQDSSSGGWVPGATLMNSTDSAVGQTVSQLYKAFGMKDVAYILYNDEPANISSSGSDRGHTKGMLLLDKKQGFWLVHSTPRFPPPADQSYDWPLSAHRNGQSFLCVTYPYKQFGDIGQQLLYNTILPYDSSIPEDFSVDFPELKTAAEKGAVTQPPWNRQVVLTSVGGKQFTSFSKHAHFSDDLYSGWVSQVLKSHLFVQFWQNSRGVLPSNCSLPFHTYNIMEIDISCAYSFSTHNDHSKWCVTDGAGWACVGDMNRDVKEERRGGGTVCVNDPNVWKSFRSLVSSYNNCTGPVSYSRV</sequence>
<evidence type="ECO:0000256" key="6">
    <source>
        <dbReference type="ARBA" id="ARBA00022703"/>
    </source>
</evidence>
<dbReference type="HOGENOM" id="CLU_053867_0_0_1"/>
<feature type="chain" id="PRO_5015086408" description="Deoxyribonuclease-2-alpha" evidence="19">
    <location>
        <begin position="18"/>
        <end position="352"/>
    </location>
</feature>
<dbReference type="Xenbase" id="XB-GENE-992625">
    <property type="gene designation" value="dnase2"/>
</dbReference>
<evidence type="ECO:0000313" key="20">
    <source>
        <dbReference type="EMBL" id="AAI35709.1"/>
    </source>
</evidence>
<evidence type="ECO:0000256" key="3">
    <source>
        <dbReference type="ARBA" id="ARBA00007527"/>
    </source>
</evidence>